<accession>A0ACA9S9V5</accession>
<evidence type="ECO:0000313" key="2">
    <source>
        <dbReference type="Proteomes" id="UP000789920"/>
    </source>
</evidence>
<feature type="non-terminal residue" evidence="1">
    <location>
        <position position="1"/>
    </location>
</feature>
<protein>
    <submittedName>
        <fullName evidence="1">4508_t:CDS:1</fullName>
    </submittedName>
</protein>
<keyword evidence="2" id="KW-1185">Reference proteome</keyword>
<evidence type="ECO:0000313" key="1">
    <source>
        <dbReference type="EMBL" id="CAG8832812.1"/>
    </source>
</evidence>
<comment type="caution">
    <text evidence="1">The sequence shown here is derived from an EMBL/GenBank/DDBJ whole genome shotgun (WGS) entry which is preliminary data.</text>
</comment>
<organism evidence="1 2">
    <name type="scientific">Racocetra persica</name>
    <dbReference type="NCBI Taxonomy" id="160502"/>
    <lineage>
        <taxon>Eukaryota</taxon>
        <taxon>Fungi</taxon>
        <taxon>Fungi incertae sedis</taxon>
        <taxon>Mucoromycota</taxon>
        <taxon>Glomeromycotina</taxon>
        <taxon>Glomeromycetes</taxon>
        <taxon>Diversisporales</taxon>
        <taxon>Gigasporaceae</taxon>
        <taxon>Racocetra</taxon>
    </lineage>
</organism>
<name>A0ACA9S9V5_9GLOM</name>
<dbReference type="Proteomes" id="UP000789920">
    <property type="component" value="Unassembled WGS sequence"/>
</dbReference>
<gene>
    <name evidence="1" type="ORF">RPERSI_LOCUS28601</name>
</gene>
<dbReference type="EMBL" id="CAJVQC010104772">
    <property type="protein sequence ID" value="CAG8832812.1"/>
    <property type="molecule type" value="Genomic_DNA"/>
</dbReference>
<sequence length="183" mass="21479">KETKLPKAQTKLSLDQINKIPKQGEMRSYYNNEERENFKIRPVLIMSNDWQNQHDKYSIIAPLTSDKKELEKSVASFEVLIEPNEKNGLDATSKILLNRLQIVDKNFRLIRKVGQVDTNKKNKTSKNLNQNDIKELKKEYDNSLFDYSYLVHSDKERNYDVEGAQRIIAGWIKRGLTHQEVKQ</sequence>
<reference evidence="1" key="1">
    <citation type="submission" date="2021-06" db="EMBL/GenBank/DDBJ databases">
        <authorList>
            <person name="Kallberg Y."/>
            <person name="Tangrot J."/>
            <person name="Rosling A."/>
        </authorList>
    </citation>
    <scope>NUCLEOTIDE SEQUENCE</scope>
    <source>
        <strain evidence="1">MA461A</strain>
    </source>
</reference>
<proteinExistence type="predicted"/>